<sequence length="368" mass="41087">MPKKLRVLVLSNMYPGPQQATFGIFVKNQVDALRSKGVEVDVVAVNDPSMAKPRVIKKYSLWVMKTMAALLLKGRKYDVVHAHYIFPTGMLARLFKKLFKAKLVVTSHGGDIERMAKKNEKTREYTKQILQESDEVIAVGHKLYEQILNEYHVPESKLTLLNMGVNREIFKPVDKEAAKKQLKMDSDRKAIVFIGNLIKEKGILELLTAYKAIKASDPSVSLYLIGNEKKTEFKAELLATIKEQGIQDVTIRPAVSQPEAAQYMSAADVFVLPSHLEGFGLVALEAMSCGTPVVGSRVGGLEYLLEGGYGELVEPKSPDSLKEGLKKVLEDNELAETYIKAGSKRAEEFDQEKVISTLIQLYERRGDL</sequence>
<gene>
    <name evidence="3" type="ORF">RYX45_14105</name>
</gene>
<evidence type="ECO:0000313" key="3">
    <source>
        <dbReference type="EMBL" id="MDV2886319.1"/>
    </source>
</evidence>
<feature type="domain" description="Glycosyltransferase subfamily 4-like N-terminal" evidence="2">
    <location>
        <begin position="25"/>
        <end position="168"/>
    </location>
</feature>
<dbReference type="Gene3D" id="3.40.50.2000">
    <property type="entry name" value="Glycogen Phosphorylase B"/>
    <property type="match status" value="2"/>
</dbReference>
<feature type="domain" description="Glycosyl transferase family 1" evidence="1">
    <location>
        <begin position="174"/>
        <end position="345"/>
    </location>
</feature>
<evidence type="ECO:0000259" key="1">
    <source>
        <dbReference type="Pfam" id="PF00534"/>
    </source>
</evidence>
<dbReference type="Pfam" id="PF13439">
    <property type="entry name" value="Glyco_transf_4"/>
    <property type="match status" value="1"/>
</dbReference>
<dbReference type="AlphaFoldDB" id="A0AAJ2U176"/>
<keyword evidence="3" id="KW-0808">Transferase</keyword>
<dbReference type="RefSeq" id="WP_323467104.1">
    <property type="nucleotide sequence ID" value="NZ_CP144224.1"/>
</dbReference>
<dbReference type="PANTHER" id="PTHR45947:SF15">
    <property type="entry name" value="TEICHURONIC ACID BIOSYNTHESIS GLYCOSYLTRANSFERASE TUAC-RELATED"/>
    <property type="match status" value="1"/>
</dbReference>
<keyword evidence="3" id="KW-0328">Glycosyltransferase</keyword>
<name>A0AAJ2U176_ALKPS</name>
<dbReference type="InterPro" id="IPR001296">
    <property type="entry name" value="Glyco_trans_1"/>
</dbReference>
<protein>
    <submittedName>
        <fullName evidence="3">Glycosyltransferase</fullName>
        <ecNumber evidence="3">2.4.-.-</ecNumber>
    </submittedName>
</protein>
<proteinExistence type="predicted"/>
<dbReference type="EMBL" id="JAWJAY010000003">
    <property type="protein sequence ID" value="MDV2886319.1"/>
    <property type="molecule type" value="Genomic_DNA"/>
</dbReference>
<dbReference type="InterPro" id="IPR028098">
    <property type="entry name" value="Glyco_trans_4-like_N"/>
</dbReference>
<dbReference type="Proteomes" id="UP001285636">
    <property type="component" value="Unassembled WGS sequence"/>
</dbReference>
<dbReference type="Pfam" id="PF00534">
    <property type="entry name" value="Glycos_transf_1"/>
    <property type="match status" value="1"/>
</dbReference>
<evidence type="ECO:0000313" key="4">
    <source>
        <dbReference type="Proteomes" id="UP001285636"/>
    </source>
</evidence>
<dbReference type="InterPro" id="IPR050194">
    <property type="entry name" value="Glycosyltransferase_grp1"/>
</dbReference>
<dbReference type="PANTHER" id="PTHR45947">
    <property type="entry name" value="SULFOQUINOVOSYL TRANSFERASE SQD2"/>
    <property type="match status" value="1"/>
</dbReference>
<dbReference type="GO" id="GO:0016757">
    <property type="term" value="F:glycosyltransferase activity"/>
    <property type="evidence" value="ECO:0007669"/>
    <property type="project" value="UniProtKB-KW"/>
</dbReference>
<evidence type="ECO:0000259" key="2">
    <source>
        <dbReference type="Pfam" id="PF13439"/>
    </source>
</evidence>
<dbReference type="EC" id="2.4.-.-" evidence="3"/>
<accession>A0AAJ2U176</accession>
<reference evidence="3" key="1">
    <citation type="submission" date="2023-10" db="EMBL/GenBank/DDBJ databases">
        <title>Screening of Alkalihalophilus pseudofirmusBZ-TG-HK211 and Its Alleviation of Salt Stress on Rapeseed Growth.</title>
        <authorList>
            <person name="Zhao B."/>
            <person name="Guo T."/>
        </authorList>
    </citation>
    <scope>NUCLEOTIDE SEQUENCE</scope>
    <source>
        <strain evidence="3">BZ-TG-HK211</strain>
    </source>
</reference>
<dbReference type="SUPFAM" id="SSF53756">
    <property type="entry name" value="UDP-Glycosyltransferase/glycogen phosphorylase"/>
    <property type="match status" value="1"/>
</dbReference>
<comment type="caution">
    <text evidence="3">The sequence shown here is derived from an EMBL/GenBank/DDBJ whole genome shotgun (WGS) entry which is preliminary data.</text>
</comment>
<organism evidence="3 4">
    <name type="scientific">Alkalihalophilus pseudofirmus</name>
    <name type="common">Bacillus pseudofirmus</name>
    <dbReference type="NCBI Taxonomy" id="79885"/>
    <lineage>
        <taxon>Bacteria</taxon>
        <taxon>Bacillati</taxon>
        <taxon>Bacillota</taxon>
        <taxon>Bacilli</taxon>
        <taxon>Bacillales</taxon>
        <taxon>Bacillaceae</taxon>
        <taxon>Alkalihalophilus</taxon>
    </lineage>
</organism>